<dbReference type="GO" id="GO:0003677">
    <property type="term" value="F:DNA binding"/>
    <property type="evidence" value="ECO:0007669"/>
    <property type="project" value="UniProtKB-KW"/>
</dbReference>
<keyword evidence="1" id="KW-0805">Transcription regulation</keyword>
<organism evidence="5 6">
    <name type="scientific">Enterococcus casseliflavus</name>
    <name type="common">Enterococcus flavescens</name>
    <dbReference type="NCBI Taxonomy" id="37734"/>
    <lineage>
        <taxon>Bacteria</taxon>
        <taxon>Bacillati</taxon>
        <taxon>Bacillota</taxon>
        <taxon>Bacilli</taxon>
        <taxon>Lactobacillales</taxon>
        <taxon>Enterococcaceae</taxon>
        <taxon>Enterococcus</taxon>
    </lineage>
</organism>
<accession>A0ABD6Z2A7</accession>
<dbReference type="Pfam" id="PF01381">
    <property type="entry name" value="HTH_3"/>
    <property type="match status" value="1"/>
</dbReference>
<dbReference type="SMART" id="SM00530">
    <property type="entry name" value="HTH_XRE"/>
    <property type="match status" value="1"/>
</dbReference>
<dbReference type="PANTHER" id="PTHR40661:SF1">
    <property type="entry name" value="HTH CRO_C1-TYPE DOMAIN-CONTAINING PROTEIN"/>
    <property type="match status" value="1"/>
</dbReference>
<dbReference type="SUPFAM" id="SSF47413">
    <property type="entry name" value="lambda repressor-like DNA-binding domains"/>
    <property type="match status" value="1"/>
</dbReference>
<dbReference type="InterPro" id="IPR001387">
    <property type="entry name" value="Cro/C1-type_HTH"/>
</dbReference>
<dbReference type="PANTHER" id="PTHR40661">
    <property type="match status" value="1"/>
</dbReference>
<dbReference type="InterPro" id="IPR010982">
    <property type="entry name" value="Lambda_DNA-bd_dom_sf"/>
</dbReference>
<evidence type="ECO:0000313" key="5">
    <source>
        <dbReference type="EMBL" id="QGN30317.1"/>
    </source>
</evidence>
<evidence type="ECO:0000256" key="1">
    <source>
        <dbReference type="ARBA" id="ARBA00023015"/>
    </source>
</evidence>
<evidence type="ECO:0000259" key="4">
    <source>
        <dbReference type="PROSITE" id="PS50943"/>
    </source>
</evidence>
<evidence type="ECO:0000313" key="6">
    <source>
        <dbReference type="Proteomes" id="UP000422837"/>
    </source>
</evidence>
<dbReference type="CDD" id="cd00093">
    <property type="entry name" value="HTH_XRE"/>
    <property type="match status" value="1"/>
</dbReference>
<dbReference type="Gene3D" id="1.10.260.40">
    <property type="entry name" value="lambda repressor-like DNA-binding domains"/>
    <property type="match status" value="1"/>
</dbReference>
<sequence length="155" mass="18066">MNNFSDRLKIALKNKNISQAELARRTGIGRNSISDYINGKYEAKQDNIFLMANVLEVNEAWLMGMDSPMTRESHESTFLNDLDPKQIELIDIFQNLDTSKKDDVLDFARYKMHEQNKENFTIAAHSDDPNKRISQKEFIELNRYLDEADKKFDGK</sequence>
<evidence type="ECO:0000256" key="3">
    <source>
        <dbReference type="ARBA" id="ARBA00023163"/>
    </source>
</evidence>
<evidence type="ECO:0000256" key="2">
    <source>
        <dbReference type="ARBA" id="ARBA00023125"/>
    </source>
</evidence>
<dbReference type="AlphaFoldDB" id="A0ABD6Z2A7"/>
<keyword evidence="2" id="KW-0238">DNA-binding</keyword>
<gene>
    <name evidence="5" type="ORF">GFU50_12710</name>
</gene>
<dbReference type="PROSITE" id="PS50943">
    <property type="entry name" value="HTH_CROC1"/>
    <property type="match status" value="1"/>
</dbReference>
<dbReference type="RefSeq" id="WP_154694571.1">
    <property type="nucleotide sequence ID" value="NZ_CP046123.1"/>
</dbReference>
<dbReference type="Proteomes" id="UP000422837">
    <property type="component" value="Chromosome"/>
</dbReference>
<name>A0ABD6Z2A7_ENTCA</name>
<protein>
    <submittedName>
        <fullName evidence="5">Helix-turn-helix domain-containing protein</fullName>
    </submittedName>
</protein>
<reference evidence="5 6" key="1">
    <citation type="submission" date="2019-11" db="EMBL/GenBank/DDBJ databases">
        <title>Detection and genome characteristic of a blood enterococcus casselifavus isolate from Zhengzhou,china.</title>
        <authorList>
            <person name="Wen P."/>
        </authorList>
    </citation>
    <scope>NUCLEOTIDE SEQUENCE [LARGE SCALE GENOMIC DNA]</scope>
    <source>
        <strain evidence="5 6">EC291</strain>
    </source>
</reference>
<feature type="domain" description="HTH cro/C1-type" evidence="4">
    <location>
        <begin position="8"/>
        <end position="62"/>
    </location>
</feature>
<dbReference type="EMBL" id="CP046123">
    <property type="protein sequence ID" value="QGN30317.1"/>
    <property type="molecule type" value="Genomic_DNA"/>
</dbReference>
<keyword evidence="3" id="KW-0804">Transcription</keyword>
<proteinExistence type="predicted"/>